<evidence type="ECO:0000313" key="5">
    <source>
        <dbReference type="EMBL" id="HJF94010.1"/>
    </source>
</evidence>
<proteinExistence type="inferred from homology"/>
<comment type="similarity">
    <text evidence="1">Belongs to the GTP cyclohydrolase I type 2/NIF3 family.</text>
</comment>
<dbReference type="Gene3D" id="3.40.1390.30">
    <property type="entry name" value="NIF3 (NGG1p interacting factor 3)-like"/>
    <property type="match status" value="1"/>
</dbReference>
<evidence type="ECO:0000256" key="1">
    <source>
        <dbReference type="ARBA" id="ARBA00006964"/>
    </source>
</evidence>
<dbReference type="SUPFAM" id="SSF102705">
    <property type="entry name" value="NIF3 (NGG1p interacting factor 3)-like"/>
    <property type="match status" value="1"/>
</dbReference>
<reference evidence="5" key="1">
    <citation type="journal article" date="2021" name="PeerJ">
        <title>Extensive microbial diversity within the chicken gut microbiome revealed by metagenomics and culture.</title>
        <authorList>
            <person name="Gilroy R."/>
            <person name="Ravi A."/>
            <person name="Getino M."/>
            <person name="Pursley I."/>
            <person name="Horton D.L."/>
            <person name="Alikhan N.F."/>
            <person name="Baker D."/>
            <person name="Gharbi K."/>
            <person name="Hall N."/>
            <person name="Watson M."/>
            <person name="Adriaenssens E.M."/>
            <person name="Foster-Nyarko E."/>
            <person name="Jarju S."/>
            <person name="Secka A."/>
            <person name="Antonio M."/>
            <person name="Oren A."/>
            <person name="Chaudhuri R.R."/>
            <person name="La Ragione R."/>
            <person name="Hildebrand F."/>
            <person name="Pallen M.J."/>
        </authorList>
    </citation>
    <scope>NUCLEOTIDE SEQUENCE</scope>
    <source>
        <strain evidence="5">ChiSjej5B23-16112</strain>
    </source>
</reference>
<feature type="binding site" evidence="4">
    <location>
        <position position="56"/>
    </location>
    <ligand>
        <name>a divalent metal cation</name>
        <dbReference type="ChEBI" id="CHEBI:60240"/>
        <label>1</label>
    </ligand>
</feature>
<evidence type="ECO:0000313" key="6">
    <source>
        <dbReference type="Proteomes" id="UP000769156"/>
    </source>
</evidence>
<evidence type="ECO:0000256" key="2">
    <source>
        <dbReference type="ARBA" id="ARBA00022112"/>
    </source>
</evidence>
<dbReference type="InterPro" id="IPR036069">
    <property type="entry name" value="DUF34/NIF3_sf"/>
</dbReference>
<dbReference type="AlphaFoldDB" id="A0A921I0U3"/>
<gene>
    <name evidence="5" type="ORF">K8V82_04385</name>
</gene>
<dbReference type="EMBL" id="DYVY01000070">
    <property type="protein sequence ID" value="HJF94010.1"/>
    <property type="molecule type" value="Genomic_DNA"/>
</dbReference>
<dbReference type="Proteomes" id="UP000769156">
    <property type="component" value="Unassembled WGS sequence"/>
</dbReference>
<protein>
    <recommendedName>
        <fullName evidence="2">GTP cyclohydrolase 1 type 2 homolog</fullName>
    </recommendedName>
</protein>
<keyword evidence="3 4" id="KW-0479">Metal-binding</keyword>
<dbReference type="GO" id="GO:0046872">
    <property type="term" value="F:metal ion binding"/>
    <property type="evidence" value="ECO:0007669"/>
    <property type="project" value="UniProtKB-KW"/>
</dbReference>
<evidence type="ECO:0000256" key="4">
    <source>
        <dbReference type="PIRSR" id="PIRSR602678-1"/>
    </source>
</evidence>
<dbReference type="PANTHER" id="PTHR13799">
    <property type="entry name" value="NGG1 INTERACTING FACTOR 3"/>
    <property type="match status" value="1"/>
</dbReference>
<evidence type="ECO:0000256" key="3">
    <source>
        <dbReference type="ARBA" id="ARBA00022723"/>
    </source>
</evidence>
<accession>A0A921I0U3</accession>
<name>A0A921I0U3_9FIRM</name>
<sequence length="92" mass="9846">DMDQPVSRIAISPGSGKSMIKAALDKKADVLITGDIDHHTGIDAVAQGLAIIDAGHYGIEHIFIEDVKAYLEDRLEGVEVKAAPVCHPFQIV</sequence>
<dbReference type="InterPro" id="IPR002678">
    <property type="entry name" value="DUF34/NIF3"/>
</dbReference>
<comment type="caution">
    <text evidence="5">The sequence shown here is derived from an EMBL/GenBank/DDBJ whole genome shotgun (WGS) entry which is preliminary data.</text>
</comment>
<feature type="binding site" evidence="4">
    <location>
        <position position="60"/>
    </location>
    <ligand>
        <name>a divalent metal cation</name>
        <dbReference type="ChEBI" id="CHEBI:60240"/>
        <label>1</label>
    </ligand>
</feature>
<reference evidence="5" key="2">
    <citation type="submission" date="2021-09" db="EMBL/GenBank/DDBJ databases">
        <authorList>
            <person name="Gilroy R."/>
        </authorList>
    </citation>
    <scope>NUCLEOTIDE SEQUENCE</scope>
    <source>
        <strain evidence="5">ChiSjej5B23-16112</strain>
    </source>
</reference>
<organism evidence="5 6">
    <name type="scientific">Lachnoclostridium phocaeense</name>
    <dbReference type="NCBI Taxonomy" id="1871021"/>
    <lineage>
        <taxon>Bacteria</taxon>
        <taxon>Bacillati</taxon>
        <taxon>Bacillota</taxon>
        <taxon>Clostridia</taxon>
        <taxon>Lachnospirales</taxon>
        <taxon>Lachnospiraceae</taxon>
    </lineage>
</organism>
<dbReference type="GO" id="GO:0005737">
    <property type="term" value="C:cytoplasm"/>
    <property type="evidence" value="ECO:0007669"/>
    <property type="project" value="TreeGrafter"/>
</dbReference>
<dbReference type="PANTHER" id="PTHR13799:SF14">
    <property type="entry name" value="GTP CYCLOHYDROLASE 1 TYPE 2 HOMOLOG"/>
    <property type="match status" value="1"/>
</dbReference>
<feature type="non-terminal residue" evidence="5">
    <location>
        <position position="1"/>
    </location>
</feature>
<dbReference type="Pfam" id="PF01784">
    <property type="entry name" value="DUF34_NIF3"/>
    <property type="match status" value="1"/>
</dbReference>